<keyword evidence="2 4" id="KW-0560">Oxidoreductase</keyword>
<dbReference type="InterPro" id="IPR006139">
    <property type="entry name" value="D-isomer_2_OHA_DH_cat_dom"/>
</dbReference>
<organism evidence="7 8">
    <name type="scientific">Legionella waltersii</name>
    <dbReference type="NCBI Taxonomy" id="66969"/>
    <lineage>
        <taxon>Bacteria</taxon>
        <taxon>Pseudomonadati</taxon>
        <taxon>Pseudomonadota</taxon>
        <taxon>Gammaproteobacteria</taxon>
        <taxon>Legionellales</taxon>
        <taxon>Legionellaceae</taxon>
        <taxon>Legionella</taxon>
    </lineage>
</organism>
<evidence type="ECO:0000256" key="2">
    <source>
        <dbReference type="ARBA" id="ARBA00023002"/>
    </source>
</evidence>
<proteinExistence type="inferred from homology"/>
<comment type="similarity">
    <text evidence="4">Belongs to the D-isomer specific 2-hydroxyacid dehydrogenase family.</text>
</comment>
<dbReference type="GO" id="GO:0016618">
    <property type="term" value="F:hydroxypyruvate reductase [NAD(P)H] activity"/>
    <property type="evidence" value="ECO:0007669"/>
    <property type="project" value="TreeGrafter"/>
</dbReference>
<comment type="caution">
    <text evidence="7">The sequence shown here is derived from an EMBL/GenBank/DDBJ whole genome shotgun (WGS) entry which is preliminary data.</text>
</comment>
<dbReference type="AlphaFoldDB" id="A0A0W1AD62"/>
<dbReference type="Pfam" id="PF00389">
    <property type="entry name" value="2-Hacid_dh"/>
    <property type="match status" value="1"/>
</dbReference>
<dbReference type="SUPFAM" id="SSF51735">
    <property type="entry name" value="NAD(P)-binding Rossmann-fold domains"/>
    <property type="match status" value="1"/>
</dbReference>
<dbReference type="OrthoDB" id="9805416at2"/>
<accession>A0A0W1AD62</accession>
<dbReference type="GO" id="GO:0051287">
    <property type="term" value="F:NAD binding"/>
    <property type="evidence" value="ECO:0007669"/>
    <property type="project" value="InterPro"/>
</dbReference>
<dbReference type="PANTHER" id="PTHR10996">
    <property type="entry name" value="2-HYDROXYACID DEHYDROGENASE-RELATED"/>
    <property type="match status" value="1"/>
</dbReference>
<sequence length="300" mass="33414">MQPLVYLTNPFLKSLPSMLSTDWHVIEGWENTENRDLVEVLALGTTVWDLIDEEFMSQFPKLKYICHLGLGTDNIDKLYLEKKGITLMSQPHAGVHDTAELGLALMLSLARKIVLNDRFTRNNAWAEKRPKMLGNHLFAKRLGLVGLGQIGSMMAKFAEPLGMRIAYTALSNKNNAYEYYPSIDRLALDSDFLMVCCSGGPETKHLINKQVLECLGPNGFLINVARGSVVDQQALIHALKNHEIAGAGLDVYQNEPEVPETLRSLDNVVLSPHMGSSTHENLQAMFRLQADQLNQILVGS</sequence>
<keyword evidence="8" id="KW-1185">Reference proteome</keyword>
<protein>
    <submittedName>
        <fullName evidence="7">D-isomer specific 2-hydroxyacid dehydrogenase</fullName>
    </submittedName>
</protein>
<dbReference type="GO" id="GO:0030267">
    <property type="term" value="F:glyoxylate reductase (NADPH) activity"/>
    <property type="evidence" value="ECO:0007669"/>
    <property type="project" value="TreeGrafter"/>
</dbReference>
<keyword evidence="3" id="KW-0520">NAD</keyword>
<dbReference type="PANTHER" id="PTHR10996:SF178">
    <property type="entry name" value="2-HYDROXYACID DEHYDROGENASE YGL185C-RELATED"/>
    <property type="match status" value="1"/>
</dbReference>
<gene>
    <name evidence="7" type="ORF">Lwal_1354</name>
</gene>
<dbReference type="Pfam" id="PF02826">
    <property type="entry name" value="2-Hacid_dh_C"/>
    <property type="match status" value="1"/>
</dbReference>
<dbReference type="InterPro" id="IPR036291">
    <property type="entry name" value="NAD(P)-bd_dom_sf"/>
</dbReference>
<evidence type="ECO:0000313" key="8">
    <source>
        <dbReference type="Proteomes" id="UP000054729"/>
    </source>
</evidence>
<dbReference type="InterPro" id="IPR050223">
    <property type="entry name" value="D-isomer_2-hydroxyacid_DH"/>
</dbReference>
<keyword evidence="1" id="KW-0521">NADP</keyword>
<dbReference type="EMBL" id="LNZB01000036">
    <property type="protein sequence ID" value="KTD79282.1"/>
    <property type="molecule type" value="Genomic_DNA"/>
</dbReference>
<feature type="domain" description="D-isomer specific 2-hydroxyacid dehydrogenase NAD-binding" evidence="6">
    <location>
        <begin position="103"/>
        <end position="275"/>
    </location>
</feature>
<dbReference type="STRING" id="66969.Lwal_1354"/>
<dbReference type="SUPFAM" id="SSF52283">
    <property type="entry name" value="Formate/glycerate dehydrogenase catalytic domain-like"/>
    <property type="match status" value="1"/>
</dbReference>
<dbReference type="Proteomes" id="UP000054729">
    <property type="component" value="Unassembled WGS sequence"/>
</dbReference>
<dbReference type="RefSeq" id="WP_058480060.1">
    <property type="nucleotide sequence ID" value="NZ_CAAAIQ010000007.1"/>
</dbReference>
<dbReference type="PATRIC" id="fig|66969.6.peg.1485"/>
<evidence type="ECO:0000256" key="1">
    <source>
        <dbReference type="ARBA" id="ARBA00022857"/>
    </source>
</evidence>
<evidence type="ECO:0000256" key="3">
    <source>
        <dbReference type="ARBA" id="ARBA00023027"/>
    </source>
</evidence>
<dbReference type="FunFam" id="3.40.50.720:FF:000213">
    <property type="entry name" value="Putative 2-hydroxyacid dehydrogenase"/>
    <property type="match status" value="1"/>
</dbReference>
<evidence type="ECO:0000256" key="4">
    <source>
        <dbReference type="RuleBase" id="RU003719"/>
    </source>
</evidence>
<dbReference type="InterPro" id="IPR006140">
    <property type="entry name" value="D-isomer_DH_NAD-bd"/>
</dbReference>
<evidence type="ECO:0000259" key="6">
    <source>
        <dbReference type="Pfam" id="PF02826"/>
    </source>
</evidence>
<name>A0A0W1AD62_9GAMM</name>
<evidence type="ECO:0000313" key="7">
    <source>
        <dbReference type="EMBL" id="KTD79282.1"/>
    </source>
</evidence>
<reference evidence="7 8" key="1">
    <citation type="submission" date="2015-11" db="EMBL/GenBank/DDBJ databases">
        <title>Genomic analysis of 38 Legionella species identifies large and diverse effector repertoires.</title>
        <authorList>
            <person name="Burstein D."/>
            <person name="Amaro F."/>
            <person name="Zusman T."/>
            <person name="Lifshitz Z."/>
            <person name="Cohen O."/>
            <person name="Gilbert J.A."/>
            <person name="Pupko T."/>
            <person name="Shuman H.A."/>
            <person name="Segal G."/>
        </authorList>
    </citation>
    <scope>NUCLEOTIDE SEQUENCE [LARGE SCALE GENOMIC DNA]</scope>
    <source>
        <strain evidence="7 8">ATCC 51914</strain>
    </source>
</reference>
<feature type="domain" description="D-isomer specific 2-hydroxyacid dehydrogenase catalytic" evidence="5">
    <location>
        <begin position="38"/>
        <end position="299"/>
    </location>
</feature>
<dbReference type="Gene3D" id="3.40.50.720">
    <property type="entry name" value="NAD(P)-binding Rossmann-like Domain"/>
    <property type="match status" value="2"/>
</dbReference>
<dbReference type="GO" id="GO:0005829">
    <property type="term" value="C:cytosol"/>
    <property type="evidence" value="ECO:0007669"/>
    <property type="project" value="TreeGrafter"/>
</dbReference>
<evidence type="ECO:0000259" key="5">
    <source>
        <dbReference type="Pfam" id="PF00389"/>
    </source>
</evidence>